<keyword evidence="1" id="KW-0378">Hydrolase</keyword>
<dbReference type="InterPro" id="IPR036380">
    <property type="entry name" value="Isochorismatase-like_sf"/>
</dbReference>
<feature type="chain" id="PRO_5006646379" description="Isochorismatase-like domain-containing protein" evidence="2">
    <location>
        <begin position="20"/>
        <end position="195"/>
    </location>
</feature>
<evidence type="ECO:0000313" key="4">
    <source>
        <dbReference type="EMBL" id="KPK62221.1"/>
    </source>
</evidence>
<keyword evidence="2" id="KW-0732">Signal</keyword>
<dbReference type="Pfam" id="PF00857">
    <property type="entry name" value="Isochorismatase"/>
    <property type="match status" value="1"/>
</dbReference>
<feature type="signal peptide" evidence="2">
    <location>
        <begin position="1"/>
        <end position="19"/>
    </location>
</feature>
<dbReference type="PANTHER" id="PTHR43540:SF1">
    <property type="entry name" value="ISOCHORISMATASE HYDROLASE"/>
    <property type="match status" value="1"/>
</dbReference>
<accession>A0A0S8FRN3</accession>
<dbReference type="Gene3D" id="3.40.50.850">
    <property type="entry name" value="Isochorismatase-like"/>
    <property type="match status" value="1"/>
</dbReference>
<proteinExistence type="predicted"/>
<dbReference type="InterPro" id="IPR050272">
    <property type="entry name" value="Isochorismatase-like_hydrls"/>
</dbReference>
<dbReference type="STRING" id="1703779.AMJ83_11405"/>
<reference evidence="4 5" key="1">
    <citation type="journal article" date="2015" name="Microbiome">
        <title>Genomic resolution of linkages in carbon, nitrogen, and sulfur cycling among widespread estuary sediment bacteria.</title>
        <authorList>
            <person name="Baker B.J."/>
            <person name="Lazar C.S."/>
            <person name="Teske A.P."/>
            <person name="Dick G.J."/>
        </authorList>
    </citation>
    <scope>NUCLEOTIDE SEQUENCE [LARGE SCALE GENOMIC DNA]</scope>
    <source>
        <strain evidence="4">SM23_42</strain>
    </source>
</reference>
<dbReference type="InterPro" id="IPR000868">
    <property type="entry name" value="Isochorismatase-like_dom"/>
</dbReference>
<gene>
    <name evidence="4" type="ORF">AMJ83_11405</name>
</gene>
<organism evidence="4 5">
    <name type="scientific">candidate division WOR_3 bacterium SM23_42</name>
    <dbReference type="NCBI Taxonomy" id="1703779"/>
    <lineage>
        <taxon>Bacteria</taxon>
        <taxon>Bacteria division WOR-3</taxon>
    </lineage>
</organism>
<dbReference type="GO" id="GO:0016787">
    <property type="term" value="F:hydrolase activity"/>
    <property type="evidence" value="ECO:0007669"/>
    <property type="project" value="UniProtKB-KW"/>
</dbReference>
<evidence type="ECO:0000313" key="5">
    <source>
        <dbReference type="Proteomes" id="UP000051373"/>
    </source>
</evidence>
<comment type="caution">
    <text evidence="4">The sequence shown here is derived from an EMBL/GenBank/DDBJ whole genome shotgun (WGS) entry which is preliminary data.</text>
</comment>
<dbReference type="SUPFAM" id="SSF52499">
    <property type="entry name" value="Isochorismatase-like hydrolases"/>
    <property type="match status" value="1"/>
</dbReference>
<sequence length="195" mass="22599">MKEVLFLMTLFIMVPFLFAQTDAPEEQGKKEMRPALIVIDIQNRYLPMMSEEKDLALRMINGAIWLSRQHDVPVIRVYHTDPQYGPKPGEDDFEFPESVIIEDNDPKVIKNYPSAFKKTDLEKILREKNINTLFLCGLSAVGCVLATYYGALDLDFDVFMVRNAIMSHDSKYTDFVEDITETVSFQTIRFMLEHM</sequence>
<dbReference type="Proteomes" id="UP000051373">
    <property type="component" value="Unassembled WGS sequence"/>
</dbReference>
<dbReference type="EMBL" id="LJUJ01000047">
    <property type="protein sequence ID" value="KPK62221.1"/>
    <property type="molecule type" value="Genomic_DNA"/>
</dbReference>
<evidence type="ECO:0000256" key="1">
    <source>
        <dbReference type="ARBA" id="ARBA00022801"/>
    </source>
</evidence>
<evidence type="ECO:0000259" key="3">
    <source>
        <dbReference type="Pfam" id="PF00857"/>
    </source>
</evidence>
<dbReference type="AlphaFoldDB" id="A0A0S8FRN3"/>
<feature type="domain" description="Isochorismatase-like" evidence="3">
    <location>
        <begin position="35"/>
        <end position="172"/>
    </location>
</feature>
<name>A0A0S8FRN3_UNCW3</name>
<dbReference type="PANTHER" id="PTHR43540">
    <property type="entry name" value="PEROXYUREIDOACRYLATE/UREIDOACRYLATE AMIDOHYDROLASE-RELATED"/>
    <property type="match status" value="1"/>
</dbReference>
<protein>
    <recommendedName>
        <fullName evidence="3">Isochorismatase-like domain-containing protein</fullName>
    </recommendedName>
</protein>
<evidence type="ECO:0000256" key="2">
    <source>
        <dbReference type="SAM" id="SignalP"/>
    </source>
</evidence>